<evidence type="ECO:0000256" key="4">
    <source>
        <dbReference type="ARBA" id="ARBA00022723"/>
    </source>
</evidence>
<dbReference type="AlphaFoldDB" id="A0A4R6FWN8"/>
<dbReference type="RefSeq" id="WP_133494389.1">
    <property type="nucleotide sequence ID" value="NZ_BMLU01000002.1"/>
</dbReference>
<dbReference type="Pfam" id="PF01551">
    <property type="entry name" value="Peptidase_M23"/>
    <property type="match status" value="1"/>
</dbReference>
<dbReference type="GO" id="GO:0030313">
    <property type="term" value="C:cell envelope"/>
    <property type="evidence" value="ECO:0007669"/>
    <property type="project" value="UniProtKB-SubCell"/>
</dbReference>
<dbReference type="InterPro" id="IPR016047">
    <property type="entry name" value="M23ase_b-sheet_dom"/>
</dbReference>
<evidence type="ECO:0000256" key="1">
    <source>
        <dbReference type="ARBA" id="ARBA00001947"/>
    </source>
</evidence>
<dbReference type="InterPro" id="IPR011055">
    <property type="entry name" value="Dup_hybrid_motif"/>
</dbReference>
<dbReference type="Proteomes" id="UP000295493">
    <property type="component" value="Unassembled WGS sequence"/>
</dbReference>
<dbReference type="GO" id="GO:0046872">
    <property type="term" value="F:metal ion binding"/>
    <property type="evidence" value="ECO:0007669"/>
    <property type="project" value="UniProtKB-KW"/>
</dbReference>
<keyword evidence="3" id="KW-0645">Protease</keyword>
<comment type="caution">
    <text evidence="10">The sequence shown here is derived from an EMBL/GenBank/DDBJ whole genome shotgun (WGS) entry which is preliminary data.</text>
</comment>
<keyword evidence="6" id="KW-0862">Zinc</keyword>
<dbReference type="Gene3D" id="2.70.70.10">
    <property type="entry name" value="Glucose Permease (Domain IIA)"/>
    <property type="match status" value="1"/>
</dbReference>
<dbReference type="PANTHER" id="PTHR21666">
    <property type="entry name" value="PEPTIDASE-RELATED"/>
    <property type="match status" value="1"/>
</dbReference>
<dbReference type="GO" id="GO:0004222">
    <property type="term" value="F:metalloendopeptidase activity"/>
    <property type="evidence" value="ECO:0007669"/>
    <property type="project" value="TreeGrafter"/>
</dbReference>
<dbReference type="PANTHER" id="PTHR21666:SF288">
    <property type="entry name" value="CELL DIVISION PROTEIN YTFB"/>
    <property type="match status" value="1"/>
</dbReference>
<dbReference type="InterPro" id="IPR050570">
    <property type="entry name" value="Cell_wall_metabolism_enzyme"/>
</dbReference>
<evidence type="ECO:0000256" key="7">
    <source>
        <dbReference type="ARBA" id="ARBA00023049"/>
    </source>
</evidence>
<proteinExistence type="predicted"/>
<comment type="subcellular location">
    <subcellularLocation>
        <location evidence="2">Cell envelope</location>
    </subcellularLocation>
</comment>
<dbReference type="InterPro" id="IPR045834">
    <property type="entry name" value="Csd3_N2"/>
</dbReference>
<reference evidence="10 11" key="1">
    <citation type="submission" date="2019-03" db="EMBL/GenBank/DDBJ databases">
        <title>Genomic Encyclopedia of Type Strains, Phase IV (KMG-IV): sequencing the most valuable type-strain genomes for metagenomic binning, comparative biology and taxonomic classification.</title>
        <authorList>
            <person name="Goeker M."/>
        </authorList>
    </citation>
    <scope>NUCLEOTIDE SEQUENCE [LARGE SCALE GENOMIC DNA]</scope>
    <source>
        <strain evidence="10 11">DSM 25059</strain>
    </source>
</reference>
<dbReference type="OrthoDB" id="9815245at2"/>
<dbReference type="Gene3D" id="3.10.450.350">
    <property type="match status" value="1"/>
</dbReference>
<keyword evidence="5" id="KW-0378">Hydrolase</keyword>
<evidence type="ECO:0000313" key="11">
    <source>
        <dbReference type="Proteomes" id="UP000295493"/>
    </source>
</evidence>
<evidence type="ECO:0000256" key="3">
    <source>
        <dbReference type="ARBA" id="ARBA00022670"/>
    </source>
</evidence>
<dbReference type="EMBL" id="SNWD01000002">
    <property type="protein sequence ID" value="TDN85444.1"/>
    <property type="molecule type" value="Genomic_DNA"/>
</dbReference>
<dbReference type="GO" id="GO:0006508">
    <property type="term" value="P:proteolysis"/>
    <property type="evidence" value="ECO:0007669"/>
    <property type="project" value="UniProtKB-KW"/>
</dbReference>
<protein>
    <submittedName>
        <fullName evidence="10">Peptidase M23-like protein</fullName>
    </submittedName>
</protein>
<evidence type="ECO:0000256" key="2">
    <source>
        <dbReference type="ARBA" id="ARBA00004196"/>
    </source>
</evidence>
<keyword evidence="4" id="KW-0479">Metal-binding</keyword>
<gene>
    <name evidence="10" type="ORF">EV664_102150</name>
</gene>
<dbReference type="SUPFAM" id="SSF51261">
    <property type="entry name" value="Duplicated hybrid motif"/>
    <property type="match status" value="1"/>
</dbReference>
<keyword evidence="7" id="KW-0482">Metalloprotease</keyword>
<name>A0A4R6FWN8_9SPHN</name>
<sequence>MFLRNDLAFDHGSGTGAISFGRLPQADRPRTFADRFRDRFPDFEIAPDLGSNIGSREWWRGAATCAGLCALTVLLAPGISRPILSESAPALTGSEWDAAQTQSISALALGATTGKHSPATSLVHPLADTPERPIIQASALVGHGDDLAAVLRRAGVGADEAKHAVSLIDTALGDGSIEPGTRLALTLGRRFDKSQPRPLEKLAFRARFDLRVELERAESGLVAHRIPIAIDHTPLRITGRVGGSLYRSARAAGAPARAVEAYIKAIASRLPMSRVDSNDTFDLVIERARAETGEVQLGDLMYAGLDHKGGDVDLLRWDKGGKSAWYDRKGVGETTGMMVMPVQGRITSTFGMRMHPLLHYKRMHKGLDIAAPSGSPIRAAAAGTVIFAGRAGGYGNLMKIRHSSGYVTVYGHMSKFAVRAGAHVDRGQRIGSVGSTGISTGPHVHYEVQKNGRAINPQGVSYATTDRLGGSALSAFKAKLSKLLALPSAAEQAEAVAAKPEHSPKG</sequence>
<accession>A0A4R6FWN8</accession>
<feature type="domain" description="M23ase beta-sheet core" evidence="8">
    <location>
        <begin position="362"/>
        <end position="457"/>
    </location>
</feature>
<evidence type="ECO:0000256" key="5">
    <source>
        <dbReference type="ARBA" id="ARBA00022801"/>
    </source>
</evidence>
<evidence type="ECO:0000313" key="10">
    <source>
        <dbReference type="EMBL" id="TDN85444.1"/>
    </source>
</evidence>
<evidence type="ECO:0000259" key="8">
    <source>
        <dbReference type="Pfam" id="PF01551"/>
    </source>
</evidence>
<organism evidence="10 11">
    <name type="scientific">Stakelama pacifica</name>
    <dbReference type="NCBI Taxonomy" id="517720"/>
    <lineage>
        <taxon>Bacteria</taxon>
        <taxon>Pseudomonadati</taxon>
        <taxon>Pseudomonadota</taxon>
        <taxon>Alphaproteobacteria</taxon>
        <taxon>Sphingomonadales</taxon>
        <taxon>Sphingomonadaceae</taxon>
        <taxon>Stakelama</taxon>
    </lineage>
</organism>
<keyword evidence="11" id="KW-1185">Reference proteome</keyword>
<dbReference type="FunFam" id="2.70.70.10:FF:000006">
    <property type="entry name" value="M23 family peptidase"/>
    <property type="match status" value="1"/>
</dbReference>
<feature type="domain" description="Csd3-like second N-terminal" evidence="9">
    <location>
        <begin position="235"/>
        <end position="350"/>
    </location>
</feature>
<dbReference type="Pfam" id="PF19425">
    <property type="entry name" value="Csd3_N2"/>
    <property type="match status" value="1"/>
</dbReference>
<comment type="cofactor">
    <cofactor evidence="1">
        <name>Zn(2+)</name>
        <dbReference type="ChEBI" id="CHEBI:29105"/>
    </cofactor>
</comment>
<evidence type="ECO:0000256" key="6">
    <source>
        <dbReference type="ARBA" id="ARBA00022833"/>
    </source>
</evidence>
<evidence type="ECO:0000259" key="9">
    <source>
        <dbReference type="Pfam" id="PF19425"/>
    </source>
</evidence>
<dbReference type="CDD" id="cd12797">
    <property type="entry name" value="M23_peptidase"/>
    <property type="match status" value="1"/>
</dbReference>